<name>A0A821JX72_9BILA</name>
<dbReference type="Proteomes" id="UP000663862">
    <property type="component" value="Unassembled WGS sequence"/>
</dbReference>
<accession>A0A821JX72</accession>
<dbReference type="AlphaFoldDB" id="A0A821JX72"/>
<protein>
    <submittedName>
        <fullName evidence="1">Uncharacterized protein</fullName>
    </submittedName>
</protein>
<feature type="non-terminal residue" evidence="1">
    <location>
        <position position="57"/>
    </location>
</feature>
<reference evidence="1" key="1">
    <citation type="submission" date="2021-02" db="EMBL/GenBank/DDBJ databases">
        <authorList>
            <person name="Nowell W R."/>
        </authorList>
    </citation>
    <scope>NUCLEOTIDE SEQUENCE</scope>
</reference>
<comment type="caution">
    <text evidence="1">The sequence shown here is derived from an EMBL/GenBank/DDBJ whole genome shotgun (WGS) entry which is preliminary data.</text>
</comment>
<proteinExistence type="predicted"/>
<evidence type="ECO:0000313" key="1">
    <source>
        <dbReference type="EMBL" id="CAF4727212.1"/>
    </source>
</evidence>
<evidence type="ECO:0000313" key="2">
    <source>
        <dbReference type="Proteomes" id="UP000663862"/>
    </source>
</evidence>
<organism evidence="1 2">
    <name type="scientific">Rotaria socialis</name>
    <dbReference type="NCBI Taxonomy" id="392032"/>
    <lineage>
        <taxon>Eukaryota</taxon>
        <taxon>Metazoa</taxon>
        <taxon>Spiralia</taxon>
        <taxon>Gnathifera</taxon>
        <taxon>Rotifera</taxon>
        <taxon>Eurotatoria</taxon>
        <taxon>Bdelloidea</taxon>
        <taxon>Philodinida</taxon>
        <taxon>Philodinidae</taxon>
        <taxon>Rotaria</taxon>
    </lineage>
</organism>
<sequence>MSLHLGKSHIDYMEQFLNETKTRLPRLTELMIDYDQLAIVTGRTGRNTRSTRTRTRG</sequence>
<dbReference type="EMBL" id="CAJOBQ010016550">
    <property type="protein sequence ID" value="CAF4727212.1"/>
    <property type="molecule type" value="Genomic_DNA"/>
</dbReference>
<gene>
    <name evidence="1" type="ORF">TSG867_LOCUS34243</name>
</gene>